<proteinExistence type="inferred from homology"/>
<keyword evidence="10 11" id="KW-0407">Ion channel</keyword>
<evidence type="ECO:0000313" key="14">
    <source>
        <dbReference type="Proteomes" id="UP000276133"/>
    </source>
</evidence>
<evidence type="ECO:0000256" key="6">
    <source>
        <dbReference type="ARBA" id="ARBA00023053"/>
    </source>
</evidence>
<dbReference type="PANTHER" id="PTHR11690">
    <property type="entry name" value="AMILORIDE-SENSITIVE SODIUM CHANNEL-RELATED"/>
    <property type="match status" value="1"/>
</dbReference>
<dbReference type="OrthoDB" id="6421178at2759"/>
<keyword evidence="4 11" id="KW-0812">Transmembrane</keyword>
<dbReference type="InterPro" id="IPR001873">
    <property type="entry name" value="ENaC"/>
</dbReference>
<keyword evidence="14" id="KW-1185">Reference proteome</keyword>
<feature type="transmembrane region" description="Helical" evidence="12">
    <location>
        <begin position="41"/>
        <end position="59"/>
    </location>
</feature>
<evidence type="ECO:0000256" key="10">
    <source>
        <dbReference type="ARBA" id="ARBA00023303"/>
    </source>
</evidence>
<keyword evidence="7 11" id="KW-0406">Ion transport</keyword>
<evidence type="ECO:0000256" key="8">
    <source>
        <dbReference type="ARBA" id="ARBA00023136"/>
    </source>
</evidence>
<dbReference type="GO" id="GO:0005886">
    <property type="term" value="C:plasma membrane"/>
    <property type="evidence" value="ECO:0007669"/>
    <property type="project" value="TreeGrafter"/>
</dbReference>
<evidence type="ECO:0000256" key="3">
    <source>
        <dbReference type="ARBA" id="ARBA00022461"/>
    </source>
</evidence>
<reference evidence="13 14" key="1">
    <citation type="journal article" date="2018" name="Sci. Rep.">
        <title>Genomic signatures of local adaptation to the degree of environmental predictability in rotifers.</title>
        <authorList>
            <person name="Franch-Gras L."/>
            <person name="Hahn C."/>
            <person name="Garcia-Roger E.M."/>
            <person name="Carmona M.J."/>
            <person name="Serra M."/>
            <person name="Gomez A."/>
        </authorList>
    </citation>
    <scope>NUCLEOTIDE SEQUENCE [LARGE SCALE GENOMIC DNA]</scope>
    <source>
        <strain evidence="13">HYR1</strain>
    </source>
</reference>
<feature type="transmembrane region" description="Helical" evidence="12">
    <location>
        <begin position="453"/>
        <end position="479"/>
    </location>
</feature>
<keyword evidence="6" id="KW-0915">Sodium</keyword>
<keyword evidence="8 12" id="KW-0472">Membrane</keyword>
<evidence type="ECO:0000256" key="11">
    <source>
        <dbReference type="RuleBase" id="RU000679"/>
    </source>
</evidence>
<dbReference type="Pfam" id="PF00858">
    <property type="entry name" value="ASC"/>
    <property type="match status" value="1"/>
</dbReference>
<evidence type="ECO:0000256" key="12">
    <source>
        <dbReference type="SAM" id="Phobius"/>
    </source>
</evidence>
<dbReference type="EMBL" id="REGN01008549">
    <property type="protein sequence ID" value="RNA03290.1"/>
    <property type="molecule type" value="Genomic_DNA"/>
</dbReference>
<dbReference type="Gene3D" id="1.10.287.770">
    <property type="entry name" value="YojJ-like"/>
    <property type="match status" value="1"/>
</dbReference>
<accession>A0A3M7PW52</accession>
<dbReference type="Gene3D" id="2.60.470.10">
    <property type="entry name" value="Acid-sensing ion channels like domains"/>
    <property type="match status" value="1"/>
</dbReference>
<evidence type="ECO:0000256" key="2">
    <source>
        <dbReference type="ARBA" id="ARBA00022448"/>
    </source>
</evidence>
<organism evidence="13 14">
    <name type="scientific">Brachionus plicatilis</name>
    <name type="common">Marine rotifer</name>
    <name type="synonym">Brachionus muelleri</name>
    <dbReference type="NCBI Taxonomy" id="10195"/>
    <lineage>
        <taxon>Eukaryota</taxon>
        <taxon>Metazoa</taxon>
        <taxon>Spiralia</taxon>
        <taxon>Gnathifera</taxon>
        <taxon>Rotifera</taxon>
        <taxon>Eurotatoria</taxon>
        <taxon>Monogononta</taxon>
        <taxon>Pseudotrocha</taxon>
        <taxon>Ploima</taxon>
        <taxon>Brachionidae</taxon>
        <taxon>Brachionus</taxon>
    </lineage>
</organism>
<name>A0A3M7PW52_BRAPC</name>
<comment type="similarity">
    <text evidence="11">Belongs to the amiloride-sensitive sodium channel (TC 1.A.6) family.</text>
</comment>
<dbReference type="Proteomes" id="UP000276133">
    <property type="component" value="Unassembled WGS sequence"/>
</dbReference>
<sequence length="503" mass="57684">MKNSKKTLRENLSNKFKDWILDSTSHGFPKIIKNEKLSLKLIWIIGVGLSICCCCYFIIDTIINFSKFEVTTLVRYQTQIPLKFPAISICHNEMFVTPQGHDFKNQFLKSANIVNIFNSSFLTQMYASDYQASLNVDFFDYLSRSNSFDQNVTDAIRKSLGLNLESFMISCLVDTQDCDTNNFIWYYEEFLGNCYLFNIGKFINGTQSKILEQTSVGPFSGIRMEFLSKTNDQVNDLSVAKGIHLALFDQNSNVNPFRGIDLAAKYLTNINVRKRVTKKFPYPYSKCLEDHSPFLSSEVYQATKKQAESYSQNLCFDLCYQSFLFAKCKCSDPNKPLFKSAPPCTSNSEFLCMCLQFIEFYTKSDIDKICENDCPLECERTEYDFTVSFTDYPTDLRANSLVDLLNSKNVSKNYSLDFVKQNSLKVNIVYDSLEYVEIQELKKTEIVDLVSSIGGLLGLFIGLSVLSFAEIFEILILVLHEIFEKKNIQNVIQVQPKNLNSKN</sequence>
<evidence type="ECO:0000256" key="1">
    <source>
        <dbReference type="ARBA" id="ARBA00004141"/>
    </source>
</evidence>
<evidence type="ECO:0000256" key="7">
    <source>
        <dbReference type="ARBA" id="ARBA00023065"/>
    </source>
</evidence>
<protein>
    <submittedName>
        <fullName evidence="13">Degenerin deg-1-like</fullName>
    </submittedName>
</protein>
<evidence type="ECO:0000256" key="9">
    <source>
        <dbReference type="ARBA" id="ARBA00023201"/>
    </source>
</evidence>
<evidence type="ECO:0000313" key="13">
    <source>
        <dbReference type="EMBL" id="RNA03290.1"/>
    </source>
</evidence>
<comment type="subcellular location">
    <subcellularLocation>
        <location evidence="1">Membrane</location>
        <topology evidence="1">Multi-pass membrane protein</topology>
    </subcellularLocation>
</comment>
<keyword evidence="5 12" id="KW-1133">Transmembrane helix</keyword>
<keyword evidence="3 11" id="KW-0894">Sodium channel</keyword>
<evidence type="ECO:0000256" key="5">
    <source>
        <dbReference type="ARBA" id="ARBA00022989"/>
    </source>
</evidence>
<keyword evidence="2 11" id="KW-0813">Transport</keyword>
<gene>
    <name evidence="13" type="ORF">BpHYR1_009966</name>
</gene>
<dbReference type="PRINTS" id="PR01078">
    <property type="entry name" value="AMINACHANNEL"/>
</dbReference>
<keyword evidence="9 11" id="KW-0739">Sodium transport</keyword>
<dbReference type="AlphaFoldDB" id="A0A3M7PW52"/>
<comment type="caution">
    <text evidence="13">The sequence shown here is derived from an EMBL/GenBank/DDBJ whole genome shotgun (WGS) entry which is preliminary data.</text>
</comment>
<evidence type="ECO:0000256" key="4">
    <source>
        <dbReference type="ARBA" id="ARBA00022692"/>
    </source>
</evidence>
<dbReference type="GO" id="GO:0015280">
    <property type="term" value="F:ligand-gated sodium channel activity"/>
    <property type="evidence" value="ECO:0007669"/>
    <property type="project" value="TreeGrafter"/>
</dbReference>